<comment type="similarity">
    <text evidence="1">Belongs to the HSP15 family.</text>
</comment>
<dbReference type="GO" id="GO:0034605">
    <property type="term" value="P:cellular response to heat"/>
    <property type="evidence" value="ECO:0007669"/>
    <property type="project" value="InterPro"/>
</dbReference>
<dbReference type="InterPro" id="IPR002942">
    <property type="entry name" value="S4_RNA-bd"/>
</dbReference>
<organism evidence="6 7">
    <name type="scientific">Chryseobacterium taklimakanense</name>
    <dbReference type="NCBI Taxonomy" id="536441"/>
    <lineage>
        <taxon>Bacteria</taxon>
        <taxon>Pseudomonadati</taxon>
        <taxon>Bacteroidota</taxon>
        <taxon>Flavobacteriia</taxon>
        <taxon>Flavobacteriales</taxon>
        <taxon>Weeksellaceae</taxon>
        <taxon>Chryseobacterium group</taxon>
        <taxon>Chryseobacterium</taxon>
    </lineage>
</organism>
<dbReference type="EMBL" id="LT906465">
    <property type="protein sequence ID" value="SNV50510.1"/>
    <property type="molecule type" value="Genomic_DNA"/>
</dbReference>
<dbReference type="Pfam" id="PF01479">
    <property type="entry name" value="S4"/>
    <property type="match status" value="1"/>
</dbReference>
<dbReference type="Proteomes" id="UP000215196">
    <property type="component" value="Chromosome 1"/>
</dbReference>
<keyword evidence="3" id="KW-0238">DNA-binding</keyword>
<dbReference type="RefSeq" id="WP_095074492.1">
    <property type="nucleotide sequence ID" value="NZ_LT906465.1"/>
</dbReference>
<name>A0A239XVT4_9FLAO</name>
<reference evidence="6 7" key="1">
    <citation type="submission" date="2017-06" db="EMBL/GenBank/DDBJ databases">
        <authorList>
            <consortium name="Pathogen Informatics"/>
        </authorList>
    </citation>
    <scope>NUCLEOTIDE SEQUENCE [LARGE SCALE GENOMIC DNA]</scope>
    <source>
        <strain evidence="6 7">NCTC13490</strain>
    </source>
</reference>
<evidence type="ECO:0000256" key="4">
    <source>
        <dbReference type="PROSITE-ProRule" id="PRU00182"/>
    </source>
</evidence>
<dbReference type="InterPro" id="IPR036986">
    <property type="entry name" value="S4_RNA-bd_sf"/>
</dbReference>
<dbReference type="GO" id="GO:0003727">
    <property type="term" value="F:single-stranded RNA binding"/>
    <property type="evidence" value="ECO:0007669"/>
    <property type="project" value="InterPro"/>
</dbReference>
<sequence length="145" mass="17202">MRIDKFLWSVRFYKTRSMASDEIKKNRVSVGENVVKSSKEIKEGDIIKIRKNQIDYKIKVLQIPKSRIGAKLVPLHVVDMTDKEQYEILKMRRMEQNYYRIKGEGRPTKKDRREIEDYVSADDPEVAAGDEDYWDSFFNTSEDDE</sequence>
<dbReference type="InterPro" id="IPR025708">
    <property type="entry name" value="HSP15"/>
</dbReference>
<evidence type="ECO:0000256" key="1">
    <source>
        <dbReference type="ARBA" id="ARBA00008396"/>
    </source>
</evidence>
<evidence type="ECO:0000313" key="6">
    <source>
        <dbReference type="EMBL" id="SNV50510.1"/>
    </source>
</evidence>
<dbReference type="GO" id="GO:0043023">
    <property type="term" value="F:ribosomal large subunit binding"/>
    <property type="evidence" value="ECO:0007669"/>
    <property type="project" value="InterPro"/>
</dbReference>
<dbReference type="PROSITE" id="PS50889">
    <property type="entry name" value="S4"/>
    <property type="match status" value="1"/>
</dbReference>
<dbReference type="CDD" id="cd00165">
    <property type="entry name" value="S4"/>
    <property type="match status" value="1"/>
</dbReference>
<feature type="domain" description="RNA-binding S4" evidence="5">
    <location>
        <begin position="1"/>
        <end position="64"/>
    </location>
</feature>
<dbReference type="AlphaFoldDB" id="A0A239XVT4"/>
<dbReference type="Gene3D" id="3.10.290.10">
    <property type="entry name" value="RNA-binding S4 domain"/>
    <property type="match status" value="1"/>
</dbReference>
<protein>
    <submittedName>
        <fullName evidence="6">Ribosome-associated heat shock protein Hsp15</fullName>
    </submittedName>
</protein>
<evidence type="ECO:0000256" key="2">
    <source>
        <dbReference type="ARBA" id="ARBA00022884"/>
    </source>
</evidence>
<keyword evidence="2 4" id="KW-0694">RNA-binding</keyword>
<evidence type="ECO:0000259" key="5">
    <source>
        <dbReference type="SMART" id="SM00363"/>
    </source>
</evidence>
<dbReference type="KEGG" id="ctak:4412677_02391"/>
<keyword evidence="6" id="KW-0346">Stress response</keyword>
<evidence type="ECO:0000256" key="3">
    <source>
        <dbReference type="ARBA" id="ARBA00023125"/>
    </source>
</evidence>
<accession>A0A239XVT4</accession>
<dbReference type="PIRSF" id="PIRSF016821">
    <property type="entry name" value="HSP15"/>
    <property type="match status" value="1"/>
</dbReference>
<evidence type="ECO:0000313" key="7">
    <source>
        <dbReference type="Proteomes" id="UP000215196"/>
    </source>
</evidence>
<proteinExistence type="inferred from homology"/>
<dbReference type="GO" id="GO:0003677">
    <property type="term" value="F:DNA binding"/>
    <property type="evidence" value="ECO:0007669"/>
    <property type="project" value="UniProtKB-KW"/>
</dbReference>
<dbReference type="SUPFAM" id="SSF55174">
    <property type="entry name" value="Alpha-L RNA-binding motif"/>
    <property type="match status" value="1"/>
</dbReference>
<gene>
    <name evidence="6" type="ORF">SAMEA4412677_02391</name>
</gene>
<dbReference type="SMART" id="SM00363">
    <property type="entry name" value="S4"/>
    <property type="match status" value="1"/>
</dbReference>
<keyword evidence="7" id="KW-1185">Reference proteome</keyword>